<evidence type="ECO:0000256" key="2">
    <source>
        <dbReference type="SAM" id="Phobius"/>
    </source>
</evidence>
<evidence type="ECO:0000313" key="4">
    <source>
        <dbReference type="EMBL" id="MBK1784271.1"/>
    </source>
</evidence>
<dbReference type="RefSeq" id="WP_200316526.1">
    <property type="nucleotide sequence ID" value="NZ_JAENJH010000002.1"/>
</dbReference>
<feature type="signal peptide" evidence="3">
    <location>
        <begin position="1"/>
        <end position="30"/>
    </location>
</feature>
<evidence type="ECO:0000256" key="1">
    <source>
        <dbReference type="SAM" id="MobiDB-lite"/>
    </source>
</evidence>
<keyword evidence="2" id="KW-0472">Membrane</keyword>
<organism evidence="4 5">
    <name type="scientific">Prauserella cavernicola</name>
    <dbReference type="NCBI Taxonomy" id="2800127"/>
    <lineage>
        <taxon>Bacteria</taxon>
        <taxon>Bacillati</taxon>
        <taxon>Actinomycetota</taxon>
        <taxon>Actinomycetes</taxon>
        <taxon>Pseudonocardiales</taxon>
        <taxon>Pseudonocardiaceae</taxon>
        <taxon>Prauserella</taxon>
    </lineage>
</organism>
<sequence length="170" mass="17656">MARGAIGLPARWALLCALALAVVAMHHVGASPTSPAGQATFASPGAPQVSVAVPMHADHAQTERLATGVKDQTARGNHANQGTHATQGKQVGHANQRDQGNHDGHSGHEMLHLCLAVLAVIGGLLLAAWFRGLAVHTVPALRGAVAERSTARAPPRRGRDHLHLACVLRV</sequence>
<gene>
    <name evidence="4" type="ORF">JHE00_08005</name>
</gene>
<proteinExistence type="predicted"/>
<evidence type="ECO:0000256" key="3">
    <source>
        <dbReference type="SAM" id="SignalP"/>
    </source>
</evidence>
<keyword evidence="3" id="KW-0732">Signal</keyword>
<feature type="compositionally biased region" description="Basic and acidic residues" evidence="1">
    <location>
        <begin position="95"/>
        <end position="105"/>
    </location>
</feature>
<comment type="caution">
    <text evidence="4">The sequence shown here is derived from an EMBL/GenBank/DDBJ whole genome shotgun (WGS) entry which is preliminary data.</text>
</comment>
<feature type="chain" id="PRO_5036975604" evidence="3">
    <location>
        <begin position="31"/>
        <end position="170"/>
    </location>
</feature>
<evidence type="ECO:0000313" key="5">
    <source>
        <dbReference type="Proteomes" id="UP000635245"/>
    </source>
</evidence>
<dbReference type="AlphaFoldDB" id="A0A934V1Z4"/>
<dbReference type="Proteomes" id="UP000635245">
    <property type="component" value="Unassembled WGS sequence"/>
</dbReference>
<name>A0A934V1Z4_9PSEU</name>
<keyword evidence="5" id="KW-1185">Reference proteome</keyword>
<feature type="transmembrane region" description="Helical" evidence="2">
    <location>
        <begin position="110"/>
        <end position="130"/>
    </location>
</feature>
<keyword evidence="2" id="KW-0812">Transmembrane</keyword>
<reference evidence="4" key="1">
    <citation type="submission" date="2020-12" db="EMBL/GenBank/DDBJ databases">
        <title>Prauserella sp. ASG 168, a novel actinomycete isolated from cave rock.</title>
        <authorList>
            <person name="Suriyachadkun C."/>
        </authorList>
    </citation>
    <scope>NUCLEOTIDE SEQUENCE</scope>
    <source>
        <strain evidence="4">ASG 168</strain>
    </source>
</reference>
<accession>A0A934V1Z4</accession>
<dbReference type="EMBL" id="JAENJH010000002">
    <property type="protein sequence ID" value="MBK1784271.1"/>
    <property type="molecule type" value="Genomic_DNA"/>
</dbReference>
<keyword evidence="2" id="KW-1133">Transmembrane helix</keyword>
<protein>
    <submittedName>
        <fullName evidence="4">Uncharacterized protein</fullName>
    </submittedName>
</protein>
<feature type="region of interest" description="Disordered" evidence="1">
    <location>
        <begin position="71"/>
        <end position="105"/>
    </location>
</feature>
<feature type="compositionally biased region" description="Polar residues" evidence="1">
    <location>
        <begin position="74"/>
        <end position="89"/>
    </location>
</feature>